<dbReference type="AlphaFoldDB" id="A0A9X0L3I9"/>
<dbReference type="EMBL" id="LNAL01000008">
    <property type="protein sequence ID" value="KUG06517.1"/>
    <property type="molecule type" value="Genomic_DNA"/>
</dbReference>
<name>A0A9X0L3I9_SOLP1</name>
<organism evidence="1 2">
    <name type="scientific">Solirubrum puertoriconensis</name>
    <dbReference type="NCBI Taxonomy" id="1751427"/>
    <lineage>
        <taxon>Bacteria</taxon>
        <taxon>Pseudomonadati</taxon>
        <taxon>Bacteroidota</taxon>
        <taxon>Cytophagia</taxon>
        <taxon>Cytophagales</taxon>
    </lineage>
</organism>
<comment type="caution">
    <text evidence="1">The sequence shown here is derived from an EMBL/GenBank/DDBJ whole genome shotgun (WGS) entry which is preliminary data.</text>
</comment>
<proteinExistence type="predicted"/>
<evidence type="ECO:0008006" key="3">
    <source>
        <dbReference type="Google" id="ProtNLM"/>
    </source>
</evidence>
<protein>
    <recommendedName>
        <fullName evidence="3">DUF2490 domain-containing protein</fullName>
    </recommendedName>
</protein>
<sequence>MAGLLVLPGLALGQRRIHNPTQLWPELQGELALQNNSYLWLSAQNQRAAESRYNNGTFDYVLRAGYERFWSEQWSWGITGRYAATSAGDSFTPELLLRHRSRLLGLTLGQRLSLEYALQGGVARNLGATRLRLDAERIITVGNIALRPRVAWEGGLNLRLQPPDDQPEERTIDQGRLRAEVGIRLSDHFDLTPYFARQTDFTVTQFQFDADGNITSGGRTNIVSPIIGLDVRFTLFQDKQPFERIQLPTQH</sequence>
<evidence type="ECO:0000313" key="1">
    <source>
        <dbReference type="EMBL" id="KUG06517.1"/>
    </source>
</evidence>
<keyword evidence="2" id="KW-1185">Reference proteome</keyword>
<dbReference type="Proteomes" id="UP000054223">
    <property type="component" value="Unassembled WGS sequence"/>
</dbReference>
<gene>
    <name evidence="1" type="ORF">ASU33_03960</name>
</gene>
<accession>A0A9X0L3I9</accession>
<evidence type="ECO:0000313" key="2">
    <source>
        <dbReference type="Proteomes" id="UP000054223"/>
    </source>
</evidence>
<reference evidence="1 2" key="1">
    <citation type="submission" date="2015-11" db="EMBL/GenBank/DDBJ databases">
        <title>Solirubrum puertoriconensis gen. nov. an environmental bacteria isolated in Puerto Rico.</title>
        <authorList>
            <person name="Cuebas-Irizarry M.F."/>
            <person name="Montalvo-Rodriguez R."/>
        </authorList>
    </citation>
    <scope>NUCLEOTIDE SEQUENCE [LARGE SCALE GENOMIC DNA]</scope>
    <source>
        <strain evidence="1 2">MC1A</strain>
    </source>
</reference>